<dbReference type="Proteomes" id="UP000299102">
    <property type="component" value="Unassembled WGS sequence"/>
</dbReference>
<comment type="caution">
    <text evidence="2">The sequence shown here is derived from an EMBL/GenBank/DDBJ whole genome shotgun (WGS) entry which is preliminary data.</text>
</comment>
<feature type="region of interest" description="Disordered" evidence="1">
    <location>
        <begin position="66"/>
        <end position="85"/>
    </location>
</feature>
<dbReference type="AlphaFoldDB" id="A0A4C1WYM6"/>
<sequence length="100" mass="11129">MDELFVKCLVYTKNQVILAPSVWELQEMVIKTKDSVKKKTLSSSVQRHAFKMASLTLAHIRNKTDEQCSPRLPTRRAPAGCASPESERVCARHAAGNTMG</sequence>
<gene>
    <name evidence="2" type="ORF">EVAR_36810_1</name>
</gene>
<dbReference type="OrthoDB" id="425681at2759"/>
<evidence type="ECO:0000313" key="3">
    <source>
        <dbReference type="Proteomes" id="UP000299102"/>
    </source>
</evidence>
<evidence type="ECO:0000256" key="1">
    <source>
        <dbReference type="SAM" id="MobiDB-lite"/>
    </source>
</evidence>
<proteinExistence type="predicted"/>
<dbReference type="EMBL" id="BGZK01000663">
    <property type="protein sequence ID" value="GBP55227.1"/>
    <property type="molecule type" value="Genomic_DNA"/>
</dbReference>
<accession>A0A4C1WYM6</accession>
<name>A0A4C1WYM6_EUMVA</name>
<reference evidence="2 3" key="1">
    <citation type="journal article" date="2019" name="Commun. Biol.">
        <title>The bagworm genome reveals a unique fibroin gene that provides high tensile strength.</title>
        <authorList>
            <person name="Kono N."/>
            <person name="Nakamura H."/>
            <person name="Ohtoshi R."/>
            <person name="Tomita M."/>
            <person name="Numata K."/>
            <person name="Arakawa K."/>
        </authorList>
    </citation>
    <scope>NUCLEOTIDE SEQUENCE [LARGE SCALE GENOMIC DNA]</scope>
</reference>
<organism evidence="2 3">
    <name type="scientific">Eumeta variegata</name>
    <name type="common">Bagworm moth</name>
    <name type="synonym">Eumeta japonica</name>
    <dbReference type="NCBI Taxonomy" id="151549"/>
    <lineage>
        <taxon>Eukaryota</taxon>
        <taxon>Metazoa</taxon>
        <taxon>Ecdysozoa</taxon>
        <taxon>Arthropoda</taxon>
        <taxon>Hexapoda</taxon>
        <taxon>Insecta</taxon>
        <taxon>Pterygota</taxon>
        <taxon>Neoptera</taxon>
        <taxon>Endopterygota</taxon>
        <taxon>Lepidoptera</taxon>
        <taxon>Glossata</taxon>
        <taxon>Ditrysia</taxon>
        <taxon>Tineoidea</taxon>
        <taxon>Psychidae</taxon>
        <taxon>Oiketicinae</taxon>
        <taxon>Eumeta</taxon>
    </lineage>
</organism>
<evidence type="ECO:0000313" key="2">
    <source>
        <dbReference type="EMBL" id="GBP55227.1"/>
    </source>
</evidence>
<keyword evidence="3" id="KW-1185">Reference proteome</keyword>
<protein>
    <submittedName>
        <fullName evidence="2">Uncharacterized protein</fullName>
    </submittedName>
</protein>